<reference evidence="3 4" key="1">
    <citation type="journal article" date="2016" name="Mol. Biol. Evol.">
        <title>Comparative Genomics of Early-Diverging Mushroom-Forming Fungi Provides Insights into the Origins of Lignocellulose Decay Capabilities.</title>
        <authorList>
            <person name="Nagy L.G."/>
            <person name="Riley R."/>
            <person name="Tritt A."/>
            <person name="Adam C."/>
            <person name="Daum C."/>
            <person name="Floudas D."/>
            <person name="Sun H."/>
            <person name="Yadav J.S."/>
            <person name="Pangilinan J."/>
            <person name="Larsson K.H."/>
            <person name="Matsuura K."/>
            <person name="Barry K."/>
            <person name="Labutti K."/>
            <person name="Kuo R."/>
            <person name="Ohm R.A."/>
            <person name="Bhattacharya S.S."/>
            <person name="Shirouzu T."/>
            <person name="Yoshinaga Y."/>
            <person name="Martin F.M."/>
            <person name="Grigoriev I.V."/>
            <person name="Hibbett D.S."/>
        </authorList>
    </citation>
    <scope>NUCLEOTIDE SEQUENCE [LARGE SCALE GENOMIC DNA]</scope>
    <source>
        <strain evidence="3 4">HHB9708</strain>
    </source>
</reference>
<name>A0A164TZ44_9AGAM</name>
<evidence type="ECO:0000256" key="1">
    <source>
        <dbReference type="SAM" id="MobiDB-lite"/>
    </source>
</evidence>
<keyword evidence="2" id="KW-1133">Transmembrane helix</keyword>
<accession>A0A164TZ44</accession>
<keyword evidence="2" id="KW-0812">Transmembrane</keyword>
<evidence type="ECO:0000313" key="3">
    <source>
        <dbReference type="EMBL" id="KZS92766.1"/>
    </source>
</evidence>
<dbReference type="EMBL" id="KV419409">
    <property type="protein sequence ID" value="KZS92766.1"/>
    <property type="molecule type" value="Genomic_DNA"/>
</dbReference>
<feature type="transmembrane region" description="Helical" evidence="2">
    <location>
        <begin position="222"/>
        <end position="245"/>
    </location>
</feature>
<dbReference type="Proteomes" id="UP000076722">
    <property type="component" value="Unassembled WGS sequence"/>
</dbReference>
<protein>
    <submittedName>
        <fullName evidence="3">Uncharacterized protein</fullName>
    </submittedName>
</protein>
<feature type="transmembrane region" description="Helical" evidence="2">
    <location>
        <begin position="251"/>
        <end position="272"/>
    </location>
</feature>
<dbReference type="AlphaFoldDB" id="A0A164TZ44"/>
<organism evidence="3 4">
    <name type="scientific">Sistotremastrum niveocremeum HHB9708</name>
    <dbReference type="NCBI Taxonomy" id="1314777"/>
    <lineage>
        <taxon>Eukaryota</taxon>
        <taxon>Fungi</taxon>
        <taxon>Dikarya</taxon>
        <taxon>Basidiomycota</taxon>
        <taxon>Agaricomycotina</taxon>
        <taxon>Agaricomycetes</taxon>
        <taxon>Sistotremastrales</taxon>
        <taxon>Sistotremastraceae</taxon>
        <taxon>Sertulicium</taxon>
        <taxon>Sertulicium niveocremeum</taxon>
    </lineage>
</organism>
<sequence>MSGRTNCVRQEAKLVETEIDPGGLSPNPPNLTRVDDNSIVLHHVAVPRSGRLGDAAIPTILSPSTDDIANASDSDDGSAFPRTDTLESTEDNPTFVVPVTVSVGLKIDHLKAIDAIHVISVSHLYSTVICGLRTLTVQQILVHGFIYCLTPSELLHANDWPLWKTIMAVGPLISASGALIKAFTVVPFFDSARTDHIEKHYGGIVGVNVMSRLPSICFLKGVHYLASFLLALGPVVSQAGLILAYGGPLSLTLGLSGAFLAIIVVGTSGVVFKTCELGHIIPKLTLYKHHRSANKSRRGIYLPEGGNER</sequence>
<keyword evidence="2" id="KW-0472">Membrane</keyword>
<gene>
    <name evidence="3" type="ORF">SISNIDRAFT_486268</name>
</gene>
<feature type="region of interest" description="Disordered" evidence="1">
    <location>
        <begin position="66"/>
        <end position="87"/>
    </location>
</feature>
<evidence type="ECO:0000313" key="4">
    <source>
        <dbReference type="Proteomes" id="UP000076722"/>
    </source>
</evidence>
<keyword evidence="4" id="KW-1185">Reference proteome</keyword>
<proteinExistence type="predicted"/>
<evidence type="ECO:0000256" key="2">
    <source>
        <dbReference type="SAM" id="Phobius"/>
    </source>
</evidence>